<organism evidence="3 4">
    <name type="scientific">Sporomusa acidovorans (strain ATCC 49682 / DSM 3132 / Mol)</name>
    <dbReference type="NCBI Taxonomy" id="1123286"/>
    <lineage>
        <taxon>Bacteria</taxon>
        <taxon>Bacillati</taxon>
        <taxon>Bacillota</taxon>
        <taxon>Negativicutes</taxon>
        <taxon>Selenomonadales</taxon>
        <taxon>Sporomusaceae</taxon>
        <taxon>Sporomusa</taxon>
    </lineage>
</organism>
<evidence type="ECO:0000259" key="2">
    <source>
        <dbReference type="PROSITE" id="PS51186"/>
    </source>
</evidence>
<reference evidence="3" key="1">
    <citation type="submission" date="2024-05" db="EMBL/GenBank/DDBJ databases">
        <title>Isolation and characterization of Sporomusa carbonis sp. nov., a carboxydotrophic hydrogenogen in the genus of Sporomusa isolated from a charcoal burning pile.</title>
        <authorList>
            <person name="Boeer T."/>
            <person name="Rosenbaum F."/>
            <person name="Eysell L."/>
            <person name="Mueller V."/>
            <person name="Daniel R."/>
            <person name="Poehlein A."/>
        </authorList>
    </citation>
    <scope>NUCLEOTIDE SEQUENCE [LARGE SCALE GENOMIC DNA]</scope>
    <source>
        <strain evidence="3">DSM 3132</strain>
    </source>
</reference>
<proteinExistence type="predicted"/>
<protein>
    <recommendedName>
        <fullName evidence="2">N-acetyltransferase domain-containing protein</fullName>
    </recommendedName>
</protein>
<evidence type="ECO:0000313" key="4">
    <source>
        <dbReference type="Proteomes" id="UP000216052"/>
    </source>
</evidence>
<dbReference type="SUPFAM" id="SSF55729">
    <property type="entry name" value="Acyl-CoA N-acyltransferases (Nat)"/>
    <property type="match status" value="1"/>
</dbReference>
<feature type="domain" description="N-acetyltransferase" evidence="2">
    <location>
        <begin position="10"/>
        <end position="159"/>
    </location>
</feature>
<sequence length="161" mass="18230">MSINKQSQQLSITRVACQDWPVIKKMFAAAFEHDIYFVLMKRRLRLAQIFSCLSAKMSALLVGNVYLLRSDNEPAGFLILKKLGDKQMHLHYIAVAPEFRGQGLGRELTAFAINIAQECDNDIYSGAIFLVLSGAKWTGIGSAWLRNRVDYVTMIKKYQPL</sequence>
<dbReference type="InterPro" id="IPR016181">
    <property type="entry name" value="Acyl_CoA_acyltransferase"/>
</dbReference>
<dbReference type="CDD" id="cd04301">
    <property type="entry name" value="NAT_SF"/>
    <property type="match status" value="1"/>
</dbReference>
<gene>
    <name evidence="3" type="ORF">SPACI_022030</name>
</gene>
<name>A0ABZ3J1B0_SPOA4</name>
<dbReference type="Gene3D" id="3.40.630.30">
    <property type="match status" value="1"/>
</dbReference>
<keyword evidence="1" id="KW-1133">Transmembrane helix</keyword>
<dbReference type="InterPro" id="IPR000182">
    <property type="entry name" value="GNAT_dom"/>
</dbReference>
<keyword evidence="4" id="KW-1185">Reference proteome</keyword>
<dbReference type="EMBL" id="CP155571">
    <property type="protein sequence ID" value="XFO72157.1"/>
    <property type="molecule type" value="Genomic_DNA"/>
</dbReference>
<dbReference type="Pfam" id="PF00583">
    <property type="entry name" value="Acetyltransf_1"/>
    <property type="match status" value="1"/>
</dbReference>
<evidence type="ECO:0000313" key="3">
    <source>
        <dbReference type="EMBL" id="XFO72157.1"/>
    </source>
</evidence>
<accession>A0ABZ3J1B0</accession>
<keyword evidence="1" id="KW-0812">Transmembrane</keyword>
<dbReference type="Proteomes" id="UP000216052">
    <property type="component" value="Chromosome"/>
</dbReference>
<feature type="transmembrane region" description="Helical" evidence="1">
    <location>
        <begin position="46"/>
        <end position="68"/>
    </location>
</feature>
<keyword evidence="1" id="KW-0472">Membrane</keyword>
<evidence type="ECO:0000256" key="1">
    <source>
        <dbReference type="SAM" id="Phobius"/>
    </source>
</evidence>
<dbReference type="PROSITE" id="PS51186">
    <property type="entry name" value="GNAT"/>
    <property type="match status" value="1"/>
</dbReference>
<dbReference type="RefSeq" id="WP_093796522.1">
    <property type="nucleotide sequence ID" value="NZ_CP155571.1"/>
</dbReference>